<name>A0A7Y4L259_9ACTN</name>
<keyword evidence="5" id="KW-1185">Reference proteome</keyword>
<feature type="transmembrane region" description="Helical" evidence="1">
    <location>
        <begin position="86"/>
        <end position="108"/>
    </location>
</feature>
<evidence type="ECO:0000259" key="2">
    <source>
        <dbReference type="Pfam" id="PF07885"/>
    </source>
</evidence>
<keyword evidence="1" id="KW-1133">Transmembrane helix</keyword>
<feature type="transmembrane region" description="Helical" evidence="1">
    <location>
        <begin position="161"/>
        <end position="184"/>
    </location>
</feature>
<dbReference type="EMBL" id="JACHKF010000001">
    <property type="protein sequence ID" value="MBB6566418.1"/>
    <property type="molecule type" value="Genomic_DNA"/>
</dbReference>
<protein>
    <submittedName>
        <fullName evidence="4">Two pore domain potassium channel family protein</fullName>
    </submittedName>
</protein>
<feature type="transmembrane region" description="Helical" evidence="1">
    <location>
        <begin position="120"/>
        <end position="141"/>
    </location>
</feature>
<dbReference type="Pfam" id="PF07885">
    <property type="entry name" value="Ion_trans_2"/>
    <property type="match status" value="1"/>
</dbReference>
<keyword evidence="4" id="KW-0406">Ion transport</keyword>
<proteinExistence type="predicted"/>
<dbReference type="EMBL" id="JABJRC010000005">
    <property type="protein sequence ID" value="NOL42923.1"/>
    <property type="molecule type" value="Genomic_DNA"/>
</dbReference>
<feature type="domain" description="Potassium channel" evidence="2">
    <location>
        <begin position="143"/>
        <end position="210"/>
    </location>
</feature>
<keyword evidence="4" id="KW-0813">Transport</keyword>
<dbReference type="Gene3D" id="1.10.287.70">
    <property type="match status" value="1"/>
</dbReference>
<gene>
    <name evidence="3" type="ORF">HNR71_002055</name>
    <name evidence="4" type="ORF">HPO96_21995</name>
</gene>
<organism evidence="4 5">
    <name type="scientific">Kribbella sandramycini</name>
    <dbReference type="NCBI Taxonomy" id="60450"/>
    <lineage>
        <taxon>Bacteria</taxon>
        <taxon>Bacillati</taxon>
        <taxon>Actinomycetota</taxon>
        <taxon>Actinomycetes</taxon>
        <taxon>Propionibacteriales</taxon>
        <taxon>Kribbellaceae</taxon>
        <taxon>Kribbella</taxon>
    </lineage>
</organism>
<keyword evidence="4" id="KW-0407">Ion channel</keyword>
<comment type="caution">
    <text evidence="4">The sequence shown here is derived from an EMBL/GenBank/DDBJ whole genome shotgun (WGS) entry which is preliminary data.</text>
</comment>
<accession>A0A7Y4L259</accession>
<sequence>MSLFAGARRHPSAVLLVVQLLGVVIYPLTEGSTGGRVTFEILGIMVLVLAVFSVRATPGLTWVSIGLGIPAVTLSLWDAFDSSDTVVAVSGALHAAFYFYAAYSLLRYMLSDHDVSTDELYATGATFTLVAWGFAYLYSFVQVLVPGSFIAAVAPSNDRTWIELLFLSFTTLSSTGLSDVVPITPWGRSVVMLEQLAGLGYVAMVVSRLVGLTISRRST</sequence>
<dbReference type="SUPFAM" id="SSF81324">
    <property type="entry name" value="Voltage-gated potassium channels"/>
    <property type="match status" value="1"/>
</dbReference>
<evidence type="ECO:0000256" key="1">
    <source>
        <dbReference type="SAM" id="Phobius"/>
    </source>
</evidence>
<reference evidence="4 5" key="1">
    <citation type="submission" date="2020-05" db="EMBL/GenBank/DDBJ databases">
        <title>Genome sequence of Kribbella sandramycini ATCC 39419.</title>
        <authorList>
            <person name="Maclea K.S."/>
            <person name="Fair J.L."/>
        </authorList>
    </citation>
    <scope>NUCLEOTIDE SEQUENCE [LARGE SCALE GENOMIC DNA]</scope>
    <source>
        <strain evidence="4 5">ATCC 39419</strain>
    </source>
</reference>
<dbReference type="AlphaFoldDB" id="A0A7Y4L259"/>
<dbReference type="Proteomes" id="UP000534306">
    <property type="component" value="Unassembled WGS sequence"/>
</dbReference>
<keyword evidence="1" id="KW-0812">Transmembrane</keyword>
<feature type="transmembrane region" description="Helical" evidence="1">
    <location>
        <begin position="12"/>
        <end position="29"/>
    </location>
</feature>
<dbReference type="RefSeq" id="WP_171675421.1">
    <property type="nucleotide sequence ID" value="NZ_BAAAGT010000010.1"/>
</dbReference>
<dbReference type="GO" id="GO:0034220">
    <property type="term" value="P:monoatomic ion transmembrane transport"/>
    <property type="evidence" value="ECO:0007669"/>
    <property type="project" value="UniProtKB-KW"/>
</dbReference>
<keyword evidence="1" id="KW-0472">Membrane</keyword>
<evidence type="ECO:0000313" key="3">
    <source>
        <dbReference type="EMBL" id="MBB6566418.1"/>
    </source>
</evidence>
<dbReference type="Proteomes" id="UP000553957">
    <property type="component" value="Unassembled WGS sequence"/>
</dbReference>
<evidence type="ECO:0000313" key="6">
    <source>
        <dbReference type="Proteomes" id="UP000553957"/>
    </source>
</evidence>
<reference evidence="3 6" key="2">
    <citation type="submission" date="2020-08" db="EMBL/GenBank/DDBJ databases">
        <title>Sequencing the genomes of 1000 actinobacteria strains.</title>
        <authorList>
            <person name="Klenk H.-P."/>
        </authorList>
    </citation>
    <scope>NUCLEOTIDE SEQUENCE [LARGE SCALE GENOMIC DNA]</scope>
    <source>
        <strain evidence="3 6">DSM 15626</strain>
    </source>
</reference>
<dbReference type="InterPro" id="IPR013099">
    <property type="entry name" value="K_chnl_dom"/>
</dbReference>
<evidence type="ECO:0000313" key="4">
    <source>
        <dbReference type="EMBL" id="NOL42923.1"/>
    </source>
</evidence>
<feature type="transmembrane region" description="Helical" evidence="1">
    <location>
        <begin position="196"/>
        <end position="214"/>
    </location>
</feature>
<evidence type="ECO:0000313" key="5">
    <source>
        <dbReference type="Proteomes" id="UP000534306"/>
    </source>
</evidence>